<evidence type="ECO:0000256" key="1">
    <source>
        <dbReference type="ARBA" id="ARBA00004123"/>
    </source>
</evidence>
<dbReference type="InterPro" id="IPR004827">
    <property type="entry name" value="bZIP"/>
</dbReference>
<organism evidence="9">
    <name type="scientific">Rhizophora mucronata</name>
    <name type="common">Asiatic mangrove</name>
    <dbReference type="NCBI Taxonomy" id="61149"/>
    <lineage>
        <taxon>Eukaryota</taxon>
        <taxon>Viridiplantae</taxon>
        <taxon>Streptophyta</taxon>
        <taxon>Embryophyta</taxon>
        <taxon>Tracheophyta</taxon>
        <taxon>Spermatophyta</taxon>
        <taxon>Magnoliopsida</taxon>
        <taxon>eudicotyledons</taxon>
        <taxon>Gunneridae</taxon>
        <taxon>Pentapetalae</taxon>
        <taxon>rosids</taxon>
        <taxon>fabids</taxon>
        <taxon>Malpighiales</taxon>
        <taxon>Rhizophoraceae</taxon>
        <taxon>Rhizophora</taxon>
    </lineage>
</organism>
<dbReference type="PANTHER" id="PTHR13690">
    <property type="entry name" value="TRANSCRIPTION FACTOR POSF21-RELATED"/>
    <property type="match status" value="1"/>
</dbReference>
<feature type="compositionally biased region" description="Polar residues" evidence="7">
    <location>
        <begin position="50"/>
        <end position="65"/>
    </location>
</feature>
<feature type="coiled-coil region" evidence="6">
    <location>
        <begin position="392"/>
        <end position="447"/>
    </location>
</feature>
<evidence type="ECO:0000256" key="2">
    <source>
        <dbReference type="ARBA" id="ARBA00023015"/>
    </source>
</evidence>
<dbReference type="GO" id="GO:0003700">
    <property type="term" value="F:DNA-binding transcription factor activity"/>
    <property type="evidence" value="ECO:0007669"/>
    <property type="project" value="InterPro"/>
</dbReference>
<feature type="region of interest" description="Disordered" evidence="7">
    <location>
        <begin position="235"/>
        <end position="266"/>
    </location>
</feature>
<dbReference type="PROSITE" id="PS50217">
    <property type="entry name" value="BZIP"/>
    <property type="match status" value="1"/>
</dbReference>
<dbReference type="InterPro" id="IPR044759">
    <property type="entry name" value="bZIP_RF2"/>
</dbReference>
<dbReference type="FunFam" id="1.20.5.170:FF:000009">
    <property type="entry name" value="probable transcription factor PosF21"/>
    <property type="match status" value="1"/>
</dbReference>
<evidence type="ECO:0000259" key="8">
    <source>
        <dbReference type="PROSITE" id="PS50217"/>
    </source>
</evidence>
<accession>A0A2P2IUI2</accession>
<sequence length="500" mass="54815">MEGVSESGSCLQMYQSPFGAVPSSSSIPKLNFCSENNSCKAIGMPPSHPNNPVSSWPTSEQPGSQNLNRILYHSRSLSQSAMFPFDSMPQMSQVHSVRIQPEHVLTDVPNEDKPPAGSQGMQVPSPRTAGNPFQINESLPPRRGHRRSMSDSVPLGFSAMIQSSLQLMPIATRVVYGRENSGIDKTMESVKHESEWIRNGNTNVEGMGGRKSEGDVGDDLVSEFINLESIDTWNSSGTEDKDLDSKASGSKINGTVTSDDEVDSPAKGYLSNMQGTSFIEKGEGLKSNASGDIGRSVCHYRSASIDSYIGGLQLDDESLKFPPAGTQVGQHSISNSMDGKLVKFNLEFGNGEFNKMELKKIMENEKLVELAMLDPKRVKRILANRLSAARSKERKLRYISELEQKIQTLQGESTTLSAQVTVLQRDTVSLTSQNNELKLRLQSLEQQAPLKDALNEALISEVRCLRVVAAEMGMDANQQLLLNHQVLHLQHMPAQSGQHV</sequence>
<proteinExistence type="predicted"/>
<keyword evidence="3" id="KW-0238">DNA-binding</keyword>
<feature type="region of interest" description="Disordered" evidence="7">
    <location>
        <begin position="43"/>
        <end position="65"/>
    </location>
</feature>
<evidence type="ECO:0000256" key="4">
    <source>
        <dbReference type="ARBA" id="ARBA00023163"/>
    </source>
</evidence>
<dbReference type="GO" id="GO:0003677">
    <property type="term" value="F:DNA binding"/>
    <property type="evidence" value="ECO:0007669"/>
    <property type="project" value="UniProtKB-KW"/>
</dbReference>
<dbReference type="Pfam" id="PF00170">
    <property type="entry name" value="bZIP_1"/>
    <property type="match status" value="1"/>
</dbReference>
<keyword evidence="5" id="KW-0539">Nucleus</keyword>
<dbReference type="PANTHER" id="PTHR13690:SF132">
    <property type="entry name" value="BZIP DOMAIN-CONTAINING PROTEIN"/>
    <property type="match status" value="1"/>
</dbReference>
<name>A0A2P2IUI2_RHIMU</name>
<dbReference type="Gene3D" id="1.20.5.170">
    <property type="match status" value="1"/>
</dbReference>
<dbReference type="EMBL" id="GGEC01004395">
    <property type="protein sequence ID" value="MBW84878.1"/>
    <property type="molecule type" value="Transcribed_RNA"/>
</dbReference>
<evidence type="ECO:0000256" key="3">
    <source>
        <dbReference type="ARBA" id="ARBA00023125"/>
    </source>
</evidence>
<evidence type="ECO:0000256" key="5">
    <source>
        <dbReference type="ARBA" id="ARBA00023242"/>
    </source>
</evidence>
<dbReference type="InterPro" id="IPR046347">
    <property type="entry name" value="bZIP_sf"/>
</dbReference>
<keyword evidence="4" id="KW-0804">Transcription</keyword>
<protein>
    <submittedName>
        <fullName evidence="9">Uncharacterized protein MANES_05G151400</fullName>
    </submittedName>
</protein>
<dbReference type="SUPFAM" id="SSF57959">
    <property type="entry name" value="Leucine zipper domain"/>
    <property type="match status" value="1"/>
</dbReference>
<feature type="compositionally biased region" description="Polar residues" evidence="7">
    <location>
        <begin position="247"/>
        <end position="257"/>
    </location>
</feature>
<dbReference type="CDD" id="cd14703">
    <property type="entry name" value="bZIP_plant_RF2"/>
    <property type="match status" value="1"/>
</dbReference>
<keyword evidence="2" id="KW-0805">Transcription regulation</keyword>
<evidence type="ECO:0000313" key="9">
    <source>
        <dbReference type="EMBL" id="MBW84878.1"/>
    </source>
</evidence>
<keyword evidence="6" id="KW-0175">Coiled coil</keyword>
<feature type="domain" description="BZIP" evidence="8">
    <location>
        <begin position="374"/>
        <end position="437"/>
    </location>
</feature>
<dbReference type="AlphaFoldDB" id="A0A2P2IUI2"/>
<dbReference type="SMART" id="SM00338">
    <property type="entry name" value="BRLZ"/>
    <property type="match status" value="1"/>
</dbReference>
<evidence type="ECO:0000256" key="6">
    <source>
        <dbReference type="SAM" id="Coils"/>
    </source>
</evidence>
<evidence type="ECO:0000256" key="7">
    <source>
        <dbReference type="SAM" id="MobiDB-lite"/>
    </source>
</evidence>
<comment type="subcellular location">
    <subcellularLocation>
        <location evidence="1">Nucleus</location>
    </subcellularLocation>
</comment>
<feature type="region of interest" description="Disordered" evidence="7">
    <location>
        <begin position="110"/>
        <end position="132"/>
    </location>
</feature>
<dbReference type="GO" id="GO:0005634">
    <property type="term" value="C:nucleus"/>
    <property type="evidence" value="ECO:0007669"/>
    <property type="project" value="UniProtKB-SubCell"/>
</dbReference>
<reference evidence="9" key="1">
    <citation type="submission" date="2018-02" db="EMBL/GenBank/DDBJ databases">
        <title>Rhizophora mucronata_Transcriptome.</title>
        <authorList>
            <person name="Meera S.P."/>
            <person name="Sreeshan A."/>
            <person name="Augustine A."/>
        </authorList>
    </citation>
    <scope>NUCLEOTIDE SEQUENCE</scope>
    <source>
        <tissue evidence="9">Leaf</tissue>
    </source>
</reference>